<sequence>MEWLIWAALLGVALVLVYAALDRLASPPRQAVLPAQYDPTNYATGPSSIPGRCVRCGRRNDPDYRYCGNCAGELPDADSVSAAARSRPFGRE</sequence>
<dbReference type="Proteomes" id="UP001595925">
    <property type="component" value="Unassembled WGS sequence"/>
</dbReference>
<protein>
    <submittedName>
        <fullName evidence="2">Zinc ribbon domain-containing protein</fullName>
    </submittedName>
</protein>
<dbReference type="Pfam" id="PF24463">
    <property type="entry name" value="DUF7577"/>
    <property type="match status" value="1"/>
</dbReference>
<dbReference type="InterPro" id="IPR055999">
    <property type="entry name" value="DUF7577"/>
</dbReference>
<gene>
    <name evidence="2" type="ORF">ACFPFO_17350</name>
</gene>
<dbReference type="EMBL" id="JBHSJG010000049">
    <property type="protein sequence ID" value="MFC4989491.1"/>
    <property type="molecule type" value="Genomic_DNA"/>
</dbReference>
<accession>A0ABD5QI50</accession>
<dbReference type="RefSeq" id="WP_224827727.1">
    <property type="nucleotide sequence ID" value="NZ_JAIVEF010000002.1"/>
</dbReference>
<evidence type="ECO:0000313" key="2">
    <source>
        <dbReference type="EMBL" id="MFC4989491.1"/>
    </source>
</evidence>
<name>A0ABD5QI50_9EURY</name>
<reference evidence="2 3" key="1">
    <citation type="journal article" date="2019" name="Int. J. Syst. Evol. Microbiol.">
        <title>The Global Catalogue of Microorganisms (GCM) 10K type strain sequencing project: providing services to taxonomists for standard genome sequencing and annotation.</title>
        <authorList>
            <consortium name="The Broad Institute Genomics Platform"/>
            <consortium name="The Broad Institute Genome Sequencing Center for Infectious Disease"/>
            <person name="Wu L."/>
            <person name="Ma J."/>
        </authorList>
    </citation>
    <scope>NUCLEOTIDE SEQUENCE [LARGE SCALE GENOMIC DNA]</scope>
    <source>
        <strain evidence="2 3">CGMCC 1.15824</strain>
    </source>
</reference>
<keyword evidence="3" id="KW-1185">Reference proteome</keyword>
<organism evidence="2 3">
    <name type="scientific">Saliphagus infecundisoli</name>
    <dbReference type="NCBI Taxonomy" id="1849069"/>
    <lineage>
        <taxon>Archaea</taxon>
        <taxon>Methanobacteriati</taxon>
        <taxon>Methanobacteriota</taxon>
        <taxon>Stenosarchaea group</taxon>
        <taxon>Halobacteria</taxon>
        <taxon>Halobacteriales</taxon>
        <taxon>Natrialbaceae</taxon>
        <taxon>Saliphagus</taxon>
    </lineage>
</organism>
<feature type="domain" description="DUF7577" evidence="1">
    <location>
        <begin position="52"/>
        <end position="75"/>
    </location>
</feature>
<proteinExistence type="predicted"/>
<evidence type="ECO:0000259" key="1">
    <source>
        <dbReference type="Pfam" id="PF24463"/>
    </source>
</evidence>
<dbReference type="AlphaFoldDB" id="A0ABD5QI50"/>
<comment type="caution">
    <text evidence="2">The sequence shown here is derived from an EMBL/GenBank/DDBJ whole genome shotgun (WGS) entry which is preliminary data.</text>
</comment>
<evidence type="ECO:0000313" key="3">
    <source>
        <dbReference type="Proteomes" id="UP001595925"/>
    </source>
</evidence>